<gene>
    <name evidence="2" type="ORF">DFQ00_102300</name>
    <name evidence="3" type="ORF">HUB98_05775</name>
</gene>
<evidence type="ECO:0000313" key="5">
    <source>
        <dbReference type="Proteomes" id="UP000509327"/>
    </source>
</evidence>
<dbReference type="EMBL" id="CP054614">
    <property type="protein sequence ID" value="QKS55889.1"/>
    <property type="molecule type" value="Genomic_DNA"/>
</dbReference>
<organism evidence="2 4">
    <name type="scientific">Paenibacillus barcinonensis</name>
    <dbReference type="NCBI Taxonomy" id="198119"/>
    <lineage>
        <taxon>Bacteria</taxon>
        <taxon>Bacillati</taxon>
        <taxon>Bacillota</taxon>
        <taxon>Bacilli</taxon>
        <taxon>Bacillales</taxon>
        <taxon>Paenibacillaceae</taxon>
        <taxon>Paenibacillus</taxon>
    </lineage>
</organism>
<dbReference type="Proteomes" id="UP000509327">
    <property type="component" value="Chromosome"/>
</dbReference>
<evidence type="ECO:0000313" key="3">
    <source>
        <dbReference type="EMBL" id="QKS55889.1"/>
    </source>
</evidence>
<accession>A0A2V4VW24</accession>
<dbReference type="EMBL" id="QJSW01000002">
    <property type="protein sequence ID" value="PYE51506.1"/>
    <property type="molecule type" value="Genomic_DNA"/>
</dbReference>
<proteinExistence type="predicted"/>
<reference evidence="3 5" key="2">
    <citation type="submission" date="2020-06" db="EMBL/GenBank/DDBJ databases">
        <title>Complete genome of Paenibacillus barcinonensis KACC11450.</title>
        <authorList>
            <person name="Kim M."/>
            <person name="Park Y.-J."/>
            <person name="Shin J.-H."/>
        </authorList>
    </citation>
    <scope>NUCLEOTIDE SEQUENCE [LARGE SCALE GENOMIC DNA]</scope>
    <source>
        <strain evidence="3 5">KACC11450</strain>
    </source>
</reference>
<protein>
    <submittedName>
        <fullName evidence="2">Uncharacterized protein</fullName>
    </submittedName>
</protein>
<evidence type="ECO:0000313" key="4">
    <source>
        <dbReference type="Proteomes" id="UP000247790"/>
    </source>
</evidence>
<evidence type="ECO:0000313" key="2">
    <source>
        <dbReference type="EMBL" id="PYE51506.1"/>
    </source>
</evidence>
<feature type="transmembrane region" description="Helical" evidence="1">
    <location>
        <begin position="7"/>
        <end position="26"/>
    </location>
</feature>
<evidence type="ECO:0000256" key="1">
    <source>
        <dbReference type="SAM" id="Phobius"/>
    </source>
</evidence>
<reference evidence="2 4" key="1">
    <citation type="submission" date="2018-06" db="EMBL/GenBank/DDBJ databases">
        <title>Genomic Encyclopedia of Type Strains, Phase III (KMG-III): the genomes of soil and plant-associated and newly described type strains.</title>
        <authorList>
            <person name="Whitman W."/>
        </authorList>
    </citation>
    <scope>NUCLEOTIDE SEQUENCE [LARGE SCALE GENOMIC DNA]</scope>
    <source>
        <strain evidence="2 4">CECT 7022</strain>
    </source>
</reference>
<dbReference type="RefSeq" id="WP_110894587.1">
    <property type="nucleotide sequence ID" value="NZ_CP054614.1"/>
</dbReference>
<keyword evidence="1" id="KW-1133">Transmembrane helix</keyword>
<dbReference type="Proteomes" id="UP000247790">
    <property type="component" value="Unassembled WGS sequence"/>
</dbReference>
<keyword evidence="1" id="KW-0472">Membrane</keyword>
<sequence>MSKAKSIGLIVLAGLITIEGLLYIFGAELFRLNERFLEELEQEIYMGSVYPSDTFESQMLKVMALTFVVGILVVLALPKDKKH</sequence>
<name>A0A2V4VW24_PAEBA</name>
<keyword evidence="1" id="KW-0812">Transmembrane</keyword>
<feature type="transmembrane region" description="Helical" evidence="1">
    <location>
        <begin position="59"/>
        <end position="77"/>
    </location>
</feature>
<dbReference type="AlphaFoldDB" id="A0A2V4VW24"/>
<keyword evidence="5" id="KW-1185">Reference proteome</keyword>